<feature type="non-terminal residue" evidence="8">
    <location>
        <position position="255"/>
    </location>
</feature>
<evidence type="ECO:0000259" key="7">
    <source>
        <dbReference type="Pfam" id="PF00557"/>
    </source>
</evidence>
<evidence type="ECO:0000256" key="4">
    <source>
        <dbReference type="ARBA" id="ARBA00022723"/>
    </source>
</evidence>
<dbReference type="PRINTS" id="PR00599">
    <property type="entry name" value="MAPEPTIDASE"/>
</dbReference>
<keyword evidence="5" id="KW-0378">Hydrolase</keyword>
<dbReference type="InterPro" id="IPR036005">
    <property type="entry name" value="Creatinase/aminopeptidase-like"/>
</dbReference>
<dbReference type="PANTHER" id="PTHR43330:SF27">
    <property type="entry name" value="METHIONINE AMINOPEPTIDASE"/>
    <property type="match status" value="1"/>
</dbReference>
<gene>
    <name evidence="8" type="ORF">A3C61_02450</name>
</gene>
<dbReference type="Pfam" id="PF00557">
    <property type="entry name" value="Peptidase_M24"/>
    <property type="match status" value="1"/>
</dbReference>
<reference evidence="8 9" key="1">
    <citation type="journal article" date="2016" name="Nat. Commun.">
        <title>Thousands of microbial genomes shed light on interconnected biogeochemical processes in an aquifer system.</title>
        <authorList>
            <person name="Anantharaman K."/>
            <person name="Brown C.T."/>
            <person name="Hug L.A."/>
            <person name="Sharon I."/>
            <person name="Castelle C.J."/>
            <person name="Probst A.J."/>
            <person name="Thomas B.C."/>
            <person name="Singh A."/>
            <person name="Wilkins M.J."/>
            <person name="Karaoz U."/>
            <person name="Brodie E.L."/>
            <person name="Williams K.H."/>
            <person name="Hubbard S.S."/>
            <person name="Banfield J.F."/>
        </authorList>
    </citation>
    <scope>NUCLEOTIDE SEQUENCE [LARGE SCALE GENOMIC DNA]</scope>
</reference>
<sequence length="255" mass="27825">MINIKTEKEIAIMKEGGAILAKILKELSNVVRPGIVTQDLDKLANELVFKFGAKPAFLNYHGYPATLCISINEGIVHGLPSDRKLKEGDVLKLDMGVIYKGFYTDSAVTILVSNLSRLSHIFKKDYSRKLKLIAVTKQSLEIGISKAKIGNTVGDIGSAIQKYVERERFNVVRDLVGHGIGRELHEPPQVPNYGKPGSGEKLVAGMVIAIEPMVVTGDWLTKEGDDGFVFETKDGGLACHFEHTVAVTELGPLVL</sequence>
<dbReference type="GO" id="GO:0006508">
    <property type="term" value="P:proteolysis"/>
    <property type="evidence" value="ECO:0007669"/>
    <property type="project" value="UniProtKB-KW"/>
</dbReference>
<feature type="domain" description="Peptidase M24" evidence="7">
    <location>
        <begin position="12"/>
        <end position="249"/>
    </location>
</feature>
<protein>
    <recommendedName>
        <fullName evidence="6">Methionine aminopeptidase</fullName>
        <ecNumber evidence="6">3.4.11.18</ecNumber>
    </recommendedName>
</protein>
<comment type="similarity">
    <text evidence="6">Belongs to the peptidase M24A family.</text>
</comment>
<organism evidence="8 9">
    <name type="scientific">Candidatus Yanofskybacteria bacterium RIFCSPHIGHO2_02_FULL_39_10</name>
    <dbReference type="NCBI Taxonomy" id="1802674"/>
    <lineage>
        <taxon>Bacteria</taxon>
        <taxon>Candidatus Yanofskyibacteriota</taxon>
    </lineage>
</organism>
<dbReference type="CDD" id="cd01086">
    <property type="entry name" value="MetAP1"/>
    <property type="match status" value="1"/>
</dbReference>
<dbReference type="InterPro" id="IPR002467">
    <property type="entry name" value="Pept_M24A_MAP1"/>
</dbReference>
<evidence type="ECO:0000256" key="1">
    <source>
        <dbReference type="ARBA" id="ARBA00002521"/>
    </source>
</evidence>
<evidence type="ECO:0000313" key="8">
    <source>
        <dbReference type="EMBL" id="OGN08415.1"/>
    </source>
</evidence>
<evidence type="ECO:0000256" key="2">
    <source>
        <dbReference type="ARBA" id="ARBA00022438"/>
    </source>
</evidence>
<comment type="catalytic activity">
    <reaction evidence="6">
        <text>Release of N-terminal amino acids, preferentially methionine, from peptides and arylamides.</text>
        <dbReference type="EC" id="3.4.11.18"/>
    </reaction>
</comment>
<comment type="function">
    <text evidence="1">Removes the N-terminal methionine from nascent proteins. The N-terminal methionine is often cleaved when the second residue in the primary sequence is small and uncharged (Met-Ala-, Cys, Gly, Pro, Ser, Thr, or Val). Requires deformylation of the N(alpha)-formylated initiator methionine before it can be hydrolyzed.</text>
</comment>
<proteinExistence type="inferred from homology"/>
<comment type="cofactor">
    <cofactor evidence="6">
        <name>Co(2+)</name>
        <dbReference type="ChEBI" id="CHEBI:48828"/>
    </cofactor>
    <cofactor evidence="6">
        <name>Zn(2+)</name>
        <dbReference type="ChEBI" id="CHEBI:29105"/>
    </cofactor>
    <cofactor evidence="6">
        <name>Mn(2+)</name>
        <dbReference type="ChEBI" id="CHEBI:29035"/>
    </cofactor>
    <cofactor evidence="6">
        <name>Fe(2+)</name>
        <dbReference type="ChEBI" id="CHEBI:29033"/>
    </cofactor>
    <text evidence="6">Binds 2 divalent metal cations per subunit. Has a high-affinity and a low affinity metal-binding site. The true nature of the physiological cofactor is under debate. The enzyme is active with cobalt, zinc, manganese or divalent iron ions.</text>
</comment>
<evidence type="ECO:0000256" key="3">
    <source>
        <dbReference type="ARBA" id="ARBA00022670"/>
    </source>
</evidence>
<dbReference type="EMBL" id="MGJO01000050">
    <property type="protein sequence ID" value="OGN08415.1"/>
    <property type="molecule type" value="Genomic_DNA"/>
</dbReference>
<dbReference type="GO" id="GO:0005829">
    <property type="term" value="C:cytosol"/>
    <property type="evidence" value="ECO:0007669"/>
    <property type="project" value="TreeGrafter"/>
</dbReference>
<dbReference type="EC" id="3.4.11.18" evidence="6"/>
<dbReference type="SUPFAM" id="SSF55920">
    <property type="entry name" value="Creatinase/aminopeptidase"/>
    <property type="match status" value="1"/>
</dbReference>
<keyword evidence="4 6" id="KW-0479">Metal-binding</keyword>
<dbReference type="GO" id="GO:0046872">
    <property type="term" value="F:metal ion binding"/>
    <property type="evidence" value="ECO:0007669"/>
    <property type="project" value="UniProtKB-KW"/>
</dbReference>
<keyword evidence="3 6" id="KW-0645">Protease</keyword>
<dbReference type="NCBIfam" id="TIGR00500">
    <property type="entry name" value="met_pdase_I"/>
    <property type="match status" value="1"/>
</dbReference>
<name>A0A1F8F5I3_9BACT</name>
<comment type="caution">
    <text evidence="8">The sequence shown here is derived from an EMBL/GenBank/DDBJ whole genome shotgun (WGS) entry which is preliminary data.</text>
</comment>
<dbReference type="GO" id="GO:0004239">
    <property type="term" value="F:initiator methionyl aminopeptidase activity"/>
    <property type="evidence" value="ECO:0007669"/>
    <property type="project" value="UniProtKB-EC"/>
</dbReference>
<dbReference type="HAMAP" id="MF_01974">
    <property type="entry name" value="MetAP_1"/>
    <property type="match status" value="1"/>
</dbReference>
<accession>A0A1F8F5I3</accession>
<evidence type="ECO:0000256" key="6">
    <source>
        <dbReference type="RuleBase" id="RU003653"/>
    </source>
</evidence>
<dbReference type="InterPro" id="IPR001714">
    <property type="entry name" value="Pept_M24_MAP"/>
</dbReference>
<dbReference type="PANTHER" id="PTHR43330">
    <property type="entry name" value="METHIONINE AMINOPEPTIDASE"/>
    <property type="match status" value="1"/>
</dbReference>
<dbReference type="AlphaFoldDB" id="A0A1F8F5I3"/>
<dbReference type="Gene3D" id="3.90.230.10">
    <property type="entry name" value="Creatinase/methionine aminopeptidase superfamily"/>
    <property type="match status" value="1"/>
</dbReference>
<dbReference type="GO" id="GO:0070006">
    <property type="term" value="F:metalloaminopeptidase activity"/>
    <property type="evidence" value="ECO:0007669"/>
    <property type="project" value="InterPro"/>
</dbReference>
<evidence type="ECO:0000256" key="5">
    <source>
        <dbReference type="ARBA" id="ARBA00022801"/>
    </source>
</evidence>
<dbReference type="InterPro" id="IPR000994">
    <property type="entry name" value="Pept_M24"/>
</dbReference>
<keyword evidence="2 6" id="KW-0031">Aminopeptidase</keyword>
<dbReference type="Proteomes" id="UP000178908">
    <property type="component" value="Unassembled WGS sequence"/>
</dbReference>
<evidence type="ECO:0000313" key="9">
    <source>
        <dbReference type="Proteomes" id="UP000178908"/>
    </source>
</evidence>